<evidence type="ECO:0000256" key="3">
    <source>
        <dbReference type="ARBA" id="ARBA00022989"/>
    </source>
</evidence>
<keyword evidence="3 5" id="KW-1133">Transmembrane helix</keyword>
<evidence type="ECO:0000256" key="5">
    <source>
        <dbReference type="SAM" id="Phobius"/>
    </source>
</evidence>
<comment type="subcellular location">
    <subcellularLocation>
        <location evidence="1">Membrane</location>
        <topology evidence="1">Multi-pass membrane protein</topology>
    </subcellularLocation>
</comment>
<name>A0A344UMK4_9NEIS</name>
<evidence type="ECO:0000313" key="8">
    <source>
        <dbReference type="Proteomes" id="UP000252038"/>
    </source>
</evidence>
<keyword evidence="4 5" id="KW-0472">Membrane</keyword>
<feature type="transmembrane region" description="Helical" evidence="5">
    <location>
        <begin position="237"/>
        <end position="258"/>
    </location>
</feature>
<feature type="transmembrane region" description="Helical" evidence="5">
    <location>
        <begin position="71"/>
        <end position="89"/>
    </location>
</feature>
<organism evidence="7 8">
    <name type="scientific">Chromobacterium phragmitis</name>
    <dbReference type="NCBI Taxonomy" id="2202141"/>
    <lineage>
        <taxon>Bacteria</taxon>
        <taxon>Pseudomonadati</taxon>
        <taxon>Pseudomonadota</taxon>
        <taxon>Betaproteobacteria</taxon>
        <taxon>Neisseriales</taxon>
        <taxon>Chromobacteriaceae</taxon>
        <taxon>Chromobacterium</taxon>
    </lineage>
</organism>
<reference evidence="7 8" key="1">
    <citation type="submission" date="2018-05" db="EMBL/GenBank/DDBJ databases">
        <title>Genome sequencing, assembly and analysis of the novel insecticidal bacterium, Chromobacterium phragmitis.</title>
        <authorList>
            <person name="Sparks M.E."/>
            <person name="Blackburn M.B."/>
            <person name="Gundersen-Rindal D.E."/>
        </authorList>
    </citation>
    <scope>NUCLEOTIDE SEQUENCE [LARGE SCALE GENOMIC DNA]</scope>
    <source>
        <strain evidence="7">IIBBL 274-1</strain>
    </source>
</reference>
<gene>
    <name evidence="7" type="ORF">DK843_20720</name>
</gene>
<proteinExistence type="predicted"/>
<dbReference type="Pfam" id="PF00892">
    <property type="entry name" value="EamA"/>
    <property type="match status" value="2"/>
</dbReference>
<evidence type="ECO:0000256" key="1">
    <source>
        <dbReference type="ARBA" id="ARBA00004141"/>
    </source>
</evidence>
<dbReference type="PANTHER" id="PTHR22911:SF6">
    <property type="entry name" value="SOLUTE CARRIER FAMILY 35 MEMBER G1"/>
    <property type="match status" value="1"/>
</dbReference>
<dbReference type="InterPro" id="IPR037185">
    <property type="entry name" value="EmrE-like"/>
</dbReference>
<sequence length="284" mass="30710">MVPALNRLGAGWMVLAAASFALMSACAKLGAADFNSVELLFWRTSIGAVLLGMPMMLRGHSPATPHWRAHIHRGFVGYASMAALFYALTRLSLPTAVTLNYTSSLFFSALCIVKLKDRPRPHVWLALLLGFVGVVLLLRPTFTPQQWLPGLIGLVSGISAGFAVFQVRELGQMGEQPWRVVFWFFCLSSLIGLIWLLLGPGFSTVTPANMWPLLGVGVFGMLGQLAMTRAYKDGRRYLVASFAYLTVVFSALLGVALWNDALSFASLLAMGLIVSAGVLAARNG</sequence>
<dbReference type="KEGG" id="chrb:DK843_20720"/>
<feature type="transmembrane region" description="Helical" evidence="5">
    <location>
        <begin position="122"/>
        <end position="142"/>
    </location>
</feature>
<feature type="transmembrane region" description="Helical" evidence="5">
    <location>
        <begin position="41"/>
        <end position="59"/>
    </location>
</feature>
<dbReference type="InterPro" id="IPR000620">
    <property type="entry name" value="EamA_dom"/>
</dbReference>
<feature type="transmembrane region" description="Helical" evidence="5">
    <location>
        <begin position="148"/>
        <end position="168"/>
    </location>
</feature>
<dbReference type="AlphaFoldDB" id="A0A344UMK4"/>
<dbReference type="PANTHER" id="PTHR22911">
    <property type="entry name" value="ACYL-MALONYL CONDENSING ENZYME-RELATED"/>
    <property type="match status" value="1"/>
</dbReference>
<dbReference type="GO" id="GO:0016020">
    <property type="term" value="C:membrane"/>
    <property type="evidence" value="ECO:0007669"/>
    <property type="project" value="UniProtKB-SubCell"/>
</dbReference>
<feature type="transmembrane region" description="Helical" evidence="5">
    <location>
        <begin position="180"/>
        <end position="198"/>
    </location>
</feature>
<dbReference type="Proteomes" id="UP000252038">
    <property type="component" value="Chromosome"/>
</dbReference>
<dbReference type="SUPFAM" id="SSF103481">
    <property type="entry name" value="Multidrug resistance efflux transporter EmrE"/>
    <property type="match status" value="2"/>
</dbReference>
<feature type="transmembrane region" description="Helical" evidence="5">
    <location>
        <begin position="210"/>
        <end position="230"/>
    </location>
</feature>
<evidence type="ECO:0000256" key="2">
    <source>
        <dbReference type="ARBA" id="ARBA00022692"/>
    </source>
</evidence>
<keyword evidence="2 5" id="KW-0812">Transmembrane</keyword>
<feature type="domain" description="EamA" evidence="6">
    <location>
        <begin position="8"/>
        <end position="138"/>
    </location>
</feature>
<dbReference type="EMBL" id="CP029554">
    <property type="protein sequence ID" value="AXE36502.1"/>
    <property type="molecule type" value="Genomic_DNA"/>
</dbReference>
<feature type="domain" description="EamA" evidence="6">
    <location>
        <begin position="151"/>
        <end position="278"/>
    </location>
</feature>
<dbReference type="PROSITE" id="PS51257">
    <property type="entry name" value="PROKAR_LIPOPROTEIN"/>
    <property type="match status" value="1"/>
</dbReference>
<evidence type="ECO:0000256" key="4">
    <source>
        <dbReference type="ARBA" id="ARBA00023136"/>
    </source>
</evidence>
<feature type="transmembrane region" description="Helical" evidence="5">
    <location>
        <begin position="264"/>
        <end position="281"/>
    </location>
</feature>
<evidence type="ECO:0000259" key="6">
    <source>
        <dbReference type="Pfam" id="PF00892"/>
    </source>
</evidence>
<evidence type="ECO:0000313" key="7">
    <source>
        <dbReference type="EMBL" id="AXE36502.1"/>
    </source>
</evidence>
<protein>
    <submittedName>
        <fullName evidence="7">EamA family transporter</fullName>
    </submittedName>
</protein>
<accession>A0A344UMK4</accession>